<dbReference type="InterPro" id="IPR002611">
    <property type="entry name" value="IstB_ATP-bd"/>
</dbReference>
<evidence type="ECO:0000313" key="3">
    <source>
        <dbReference type="Proteomes" id="UP000724672"/>
    </source>
</evidence>
<protein>
    <submittedName>
        <fullName evidence="2">ATP-binding protein</fullName>
    </submittedName>
</protein>
<dbReference type="SUPFAM" id="SSF52540">
    <property type="entry name" value="P-loop containing nucleoside triphosphate hydrolases"/>
    <property type="match status" value="1"/>
</dbReference>
<evidence type="ECO:0000313" key="2">
    <source>
        <dbReference type="EMBL" id="MBS4536987.1"/>
    </source>
</evidence>
<dbReference type="Gene3D" id="3.40.50.300">
    <property type="entry name" value="P-loop containing nucleotide triphosphate hydrolases"/>
    <property type="match status" value="1"/>
</dbReference>
<keyword evidence="2" id="KW-0547">Nucleotide-binding</keyword>
<reference evidence="2" key="1">
    <citation type="submission" date="2019-12" db="EMBL/GenBank/DDBJ databases">
        <title>Clostridiaceae gen. nov. sp. nov., isolated from sediment in Xinjiang, China.</title>
        <authorList>
            <person name="Zhang R."/>
        </authorList>
    </citation>
    <scope>NUCLEOTIDE SEQUENCE</scope>
    <source>
        <strain evidence="2">D2Q-11</strain>
    </source>
</reference>
<gene>
    <name evidence="2" type="ORF">GOQ27_00850</name>
</gene>
<proteinExistence type="predicted"/>
<keyword evidence="2" id="KW-0067">ATP-binding</keyword>
<dbReference type="EMBL" id="WSFT01000008">
    <property type="protein sequence ID" value="MBS4536987.1"/>
    <property type="molecule type" value="Genomic_DNA"/>
</dbReference>
<name>A0A942UYV2_9FIRM</name>
<sequence>MLKKNRSFDLFKLDFTDINQNLIFIGAPGTGKTHLSISLGIEACKRGKSVQFYTAATLGNLLVELEDKLELGKFLKKLIKLIY</sequence>
<keyword evidence="3" id="KW-1185">Reference proteome</keyword>
<accession>A0A942UYV2</accession>
<dbReference type="Proteomes" id="UP000724672">
    <property type="component" value="Unassembled WGS sequence"/>
</dbReference>
<comment type="caution">
    <text evidence="2">The sequence shown here is derived from an EMBL/GenBank/DDBJ whole genome shotgun (WGS) entry which is preliminary data.</text>
</comment>
<dbReference type="GO" id="GO:0005524">
    <property type="term" value="F:ATP binding"/>
    <property type="evidence" value="ECO:0007669"/>
    <property type="project" value="UniProtKB-KW"/>
</dbReference>
<dbReference type="Pfam" id="PF01695">
    <property type="entry name" value="IstB_IS21"/>
    <property type="match status" value="1"/>
</dbReference>
<dbReference type="InterPro" id="IPR027417">
    <property type="entry name" value="P-loop_NTPase"/>
</dbReference>
<dbReference type="AlphaFoldDB" id="A0A942UYV2"/>
<evidence type="ECO:0000259" key="1">
    <source>
        <dbReference type="Pfam" id="PF01695"/>
    </source>
</evidence>
<feature type="domain" description="IstB-like ATP-binding" evidence="1">
    <location>
        <begin position="9"/>
        <end position="81"/>
    </location>
</feature>
<organism evidence="2 3">
    <name type="scientific">Anaeromonas frigoriresistens</name>
    <dbReference type="NCBI Taxonomy" id="2683708"/>
    <lineage>
        <taxon>Bacteria</taxon>
        <taxon>Bacillati</taxon>
        <taxon>Bacillota</taxon>
        <taxon>Tissierellia</taxon>
        <taxon>Tissierellales</taxon>
        <taxon>Thermohalobacteraceae</taxon>
        <taxon>Anaeromonas</taxon>
    </lineage>
</organism>